<dbReference type="PANTHER" id="PTHR24198">
    <property type="entry name" value="ANKYRIN REPEAT AND PROTEIN KINASE DOMAIN-CONTAINING PROTEIN"/>
    <property type="match status" value="1"/>
</dbReference>
<gene>
    <name evidence="4" type="ORF">PFICI_00788</name>
</gene>
<proteinExistence type="predicted"/>
<feature type="repeat" description="ANK" evidence="3">
    <location>
        <begin position="849"/>
        <end position="881"/>
    </location>
</feature>
<keyword evidence="2 3" id="KW-0040">ANK repeat</keyword>
<dbReference type="InParanoid" id="W3XLV4"/>
<dbReference type="eggNOG" id="KOG4177">
    <property type="taxonomic scope" value="Eukaryota"/>
</dbReference>
<sequence>MDSMVRALALCSDDLESEEDVNLSIATALGQPLNREATINQTLPQVLGDAPESVQFSMLEPRCITATQIFKTLLFQISNRRYDVEHPLLAQHMMKLIYGLCREAPAAVDHLLRSPDLTSAAIKETFFAIAVTFGQSLLVSKFLAAGKNPNLPMSYGMQFDICLCRGRANFVREQNTVWQVTRLQLASSACDVQMATVLLEYGARPDLGNPTPLQIVCSRSPGPHTMKLAKLLLRYGAQLDTAQHNILLPPLLEAVACQNKEMVHLLITEGSTDKIVSVDNFDDFKYSMLIFPSILPVNVHSPTYWGPFPMHHYSGRVRLYKRYHTISAMQIGVIINDADILDILNLSILHHGSRKEIYRHTFITACLAADEGMIHKLLNMDIEILDDDTWVNSAFCALAWISDCRIARLLLHNGLVPRWSQRAFVSPVQVAALHGNAELIELLHSYECDVNRCPNRELVTVFPGPFYMDILMGHWRPLDCAIRFRHSQSALVLLRLGAWLSDTTLSLAIRFGNDELVINLLSRDASIAHGSGERSLILTAIEQRRGLICISRLFQAGAGIGRDELVEAVRQNQQDVSEYLLASGANILAPGTNGTTVLETAAQAGNFRLIQRYINSGGHYNSKALQRAVYKYQGTSDHCMVQYLFQCRPPGALDAAEVSMFVQSILTKDHILVEMFLDLRPELFWYESWPSGPQVLSCGRIRLQDFERVDKRWVSPLWAAAYMQQEQLVNELILRKHPPDHFLLESALFNQDFASKEMRQRLGTAYPLASIKDEELGHKLLMSAIRLHAEPELFQQQIVSLNSFDFVYGEYVDDSRTPLQLAVEFGKLGCAKVILESGSNINAPASGVSGMTALQATVYVKNIEMATLLLDSGADVNASASVSHGHTALQFAVRSSNLEMVILLLEHGADVNGLPSMQFGMTAIEIAARRGLIDISALLLQHLNVEGALRIHFVRAVRFAEDQCYSAIVALLKKHGGWTEEDRRLAASPKATIGDHTCPRFLYGDESWNGECPQCKFTGSSDSSSAPNSSGDDDSINLQFSDSNGIEEQEMQSGMHLLDDDFTVLQYPLEESILGDTEVTPTIFAPYDSTDRWLDDLARDYIDSLV</sequence>
<dbReference type="Pfam" id="PF12796">
    <property type="entry name" value="Ank_2"/>
    <property type="match status" value="2"/>
</dbReference>
<dbReference type="InterPro" id="IPR002110">
    <property type="entry name" value="Ankyrin_rpt"/>
</dbReference>
<organism evidence="4 5">
    <name type="scientific">Pestalotiopsis fici (strain W106-1 / CGMCC3.15140)</name>
    <dbReference type="NCBI Taxonomy" id="1229662"/>
    <lineage>
        <taxon>Eukaryota</taxon>
        <taxon>Fungi</taxon>
        <taxon>Dikarya</taxon>
        <taxon>Ascomycota</taxon>
        <taxon>Pezizomycotina</taxon>
        <taxon>Sordariomycetes</taxon>
        <taxon>Xylariomycetidae</taxon>
        <taxon>Amphisphaeriales</taxon>
        <taxon>Sporocadaceae</taxon>
        <taxon>Pestalotiopsis</taxon>
    </lineage>
</organism>
<feature type="repeat" description="ANK" evidence="3">
    <location>
        <begin position="814"/>
        <end position="846"/>
    </location>
</feature>
<dbReference type="InterPro" id="IPR036770">
    <property type="entry name" value="Ankyrin_rpt-contain_sf"/>
</dbReference>
<feature type="repeat" description="ANK" evidence="3">
    <location>
        <begin position="884"/>
        <end position="916"/>
    </location>
</feature>
<evidence type="ECO:0000313" key="4">
    <source>
        <dbReference type="EMBL" id="ETS86960.1"/>
    </source>
</evidence>
<dbReference type="OrthoDB" id="539213at2759"/>
<dbReference type="EMBL" id="KI912109">
    <property type="protein sequence ID" value="ETS86960.1"/>
    <property type="molecule type" value="Genomic_DNA"/>
</dbReference>
<dbReference type="PANTHER" id="PTHR24198:SF165">
    <property type="entry name" value="ANKYRIN REPEAT-CONTAINING PROTEIN-RELATED"/>
    <property type="match status" value="1"/>
</dbReference>
<protein>
    <recommendedName>
        <fullName evidence="6">Ankyrin</fullName>
    </recommendedName>
</protein>
<evidence type="ECO:0008006" key="6">
    <source>
        <dbReference type="Google" id="ProtNLM"/>
    </source>
</evidence>
<evidence type="ECO:0000256" key="3">
    <source>
        <dbReference type="PROSITE-ProRule" id="PRU00023"/>
    </source>
</evidence>
<dbReference type="GeneID" id="19265801"/>
<evidence type="ECO:0000256" key="2">
    <source>
        <dbReference type="ARBA" id="ARBA00023043"/>
    </source>
</evidence>
<dbReference type="Proteomes" id="UP000030651">
    <property type="component" value="Unassembled WGS sequence"/>
</dbReference>
<keyword evidence="1" id="KW-0677">Repeat</keyword>
<dbReference type="PROSITE" id="PS50088">
    <property type="entry name" value="ANK_REPEAT"/>
    <property type="match status" value="3"/>
</dbReference>
<evidence type="ECO:0000313" key="5">
    <source>
        <dbReference type="Proteomes" id="UP000030651"/>
    </source>
</evidence>
<evidence type="ECO:0000256" key="1">
    <source>
        <dbReference type="ARBA" id="ARBA00022737"/>
    </source>
</evidence>
<dbReference type="HOGENOM" id="CLU_008198_1_0_1"/>
<dbReference type="SMART" id="SM00248">
    <property type="entry name" value="ANK"/>
    <property type="match status" value="14"/>
</dbReference>
<dbReference type="AlphaFoldDB" id="W3XLV4"/>
<reference evidence="5" key="1">
    <citation type="journal article" date="2015" name="BMC Genomics">
        <title>Genomic and transcriptomic analysis of the endophytic fungus Pestalotiopsis fici reveals its lifestyle and high potential for synthesis of natural products.</title>
        <authorList>
            <person name="Wang X."/>
            <person name="Zhang X."/>
            <person name="Liu L."/>
            <person name="Xiang M."/>
            <person name="Wang W."/>
            <person name="Sun X."/>
            <person name="Che Y."/>
            <person name="Guo L."/>
            <person name="Liu G."/>
            <person name="Guo L."/>
            <person name="Wang C."/>
            <person name="Yin W.B."/>
            <person name="Stadler M."/>
            <person name="Zhang X."/>
            <person name="Liu X."/>
        </authorList>
    </citation>
    <scope>NUCLEOTIDE SEQUENCE [LARGE SCALE GENOMIC DNA]</scope>
    <source>
        <strain evidence="5">W106-1 / CGMCC3.15140</strain>
    </source>
</reference>
<dbReference type="Gene3D" id="1.25.40.20">
    <property type="entry name" value="Ankyrin repeat-containing domain"/>
    <property type="match status" value="3"/>
</dbReference>
<keyword evidence="5" id="KW-1185">Reference proteome</keyword>
<name>W3XLV4_PESFW</name>
<dbReference type="PROSITE" id="PS50297">
    <property type="entry name" value="ANK_REP_REGION"/>
    <property type="match status" value="3"/>
</dbReference>
<dbReference type="KEGG" id="pfy:PFICI_00788"/>
<dbReference type="RefSeq" id="XP_007827560.1">
    <property type="nucleotide sequence ID" value="XM_007829369.1"/>
</dbReference>
<dbReference type="SUPFAM" id="SSF48403">
    <property type="entry name" value="Ankyrin repeat"/>
    <property type="match status" value="3"/>
</dbReference>
<accession>W3XLV4</accession>